<feature type="signal peptide" evidence="2">
    <location>
        <begin position="1"/>
        <end position="21"/>
    </location>
</feature>
<sequence length="384" mass="43220">MVKVSLLLPLLGCMLLGRTWAHQELSNLLEQQQKDLGLSAAEVEALRPFYRELQAQHDYLYILSMQSGDGSSQLAQATGAPLESSYAQVFEEFRAQFDGYLRYRPSIEYDTTLPTLDQVLGQPSGNMTDQELQELQDLLDILQDVIDESQVGINQLVARAMDMEVNLLMLNKPKIVMAAIGGLEVMWHSWGRASQAAYCSYSHVPQFTEAIHAINGGVDCYTYTMDLILQIQNETVASVKEIKQNVQRLVQIYKKIAAKKTIMGKILSGTLNVLSALRRVHDIIAVGIAVYDKINNQLPSAALQSVHCGSDFVNSIPQMNETAQNLTVCITYEDTNKPDYDFLKPEDERYWNTGEPPVDIPHENDVEEDDDDIDNIEDDYVDHR</sequence>
<dbReference type="Proteomes" id="UP000008792">
    <property type="component" value="Unassembled WGS sequence"/>
</dbReference>
<keyword evidence="4" id="KW-1185">Reference proteome</keyword>
<dbReference type="InParanoid" id="B4M5Q5"/>
<keyword evidence="2" id="KW-0732">Signal</keyword>
<feature type="compositionally biased region" description="Acidic residues" evidence="1">
    <location>
        <begin position="365"/>
        <end position="384"/>
    </location>
</feature>
<organism evidence="3 4">
    <name type="scientific">Drosophila virilis</name>
    <name type="common">Fruit fly</name>
    <dbReference type="NCBI Taxonomy" id="7244"/>
    <lineage>
        <taxon>Eukaryota</taxon>
        <taxon>Metazoa</taxon>
        <taxon>Ecdysozoa</taxon>
        <taxon>Arthropoda</taxon>
        <taxon>Hexapoda</taxon>
        <taxon>Insecta</taxon>
        <taxon>Pterygota</taxon>
        <taxon>Neoptera</taxon>
        <taxon>Endopterygota</taxon>
        <taxon>Diptera</taxon>
        <taxon>Brachycera</taxon>
        <taxon>Muscomorpha</taxon>
        <taxon>Ephydroidea</taxon>
        <taxon>Drosophilidae</taxon>
        <taxon>Drosophila</taxon>
    </lineage>
</organism>
<evidence type="ECO:0000313" key="4">
    <source>
        <dbReference type="Proteomes" id="UP000008792"/>
    </source>
</evidence>
<protein>
    <recommendedName>
        <fullName evidence="5">Protein TsetseEP domain-containing protein</fullName>
    </recommendedName>
</protein>
<dbReference type="KEGG" id="dvi:6632787"/>
<evidence type="ECO:0008006" key="5">
    <source>
        <dbReference type="Google" id="ProtNLM"/>
    </source>
</evidence>
<dbReference type="STRING" id="7244.B4M5Q5"/>
<gene>
    <name evidence="3" type="primary">Dvir\GJ10530</name>
    <name evidence="3" type="ORF">Dvir_GJ10530</name>
</gene>
<evidence type="ECO:0000256" key="2">
    <source>
        <dbReference type="SAM" id="SignalP"/>
    </source>
</evidence>
<feature type="chain" id="PRO_5002817301" description="Protein TsetseEP domain-containing protein" evidence="2">
    <location>
        <begin position="22"/>
        <end position="384"/>
    </location>
</feature>
<proteinExistence type="predicted"/>
<dbReference type="EMBL" id="CH940652">
    <property type="protein sequence ID" value="EDW58981.1"/>
    <property type="molecule type" value="Genomic_DNA"/>
</dbReference>
<dbReference type="HOGENOM" id="CLU_722140_0_0_1"/>
<reference evidence="3 4" key="1">
    <citation type="journal article" date="2007" name="Nature">
        <title>Evolution of genes and genomes on the Drosophila phylogeny.</title>
        <authorList>
            <consortium name="Drosophila 12 Genomes Consortium"/>
            <person name="Clark A.G."/>
            <person name="Eisen M.B."/>
            <person name="Smith D.R."/>
            <person name="Bergman C.M."/>
            <person name="Oliver B."/>
            <person name="Markow T.A."/>
            <person name="Kaufman T.C."/>
            <person name="Kellis M."/>
            <person name="Gelbart W."/>
            <person name="Iyer V.N."/>
            <person name="Pollard D.A."/>
            <person name="Sackton T.B."/>
            <person name="Larracuente A.M."/>
            <person name="Singh N.D."/>
            <person name="Abad J.P."/>
            <person name="Abt D.N."/>
            <person name="Adryan B."/>
            <person name="Aguade M."/>
            <person name="Akashi H."/>
            <person name="Anderson W.W."/>
            <person name="Aquadro C.F."/>
            <person name="Ardell D.H."/>
            <person name="Arguello R."/>
            <person name="Artieri C.G."/>
            <person name="Barbash D.A."/>
            <person name="Barker D."/>
            <person name="Barsanti P."/>
            <person name="Batterham P."/>
            <person name="Batzoglou S."/>
            <person name="Begun D."/>
            <person name="Bhutkar A."/>
            <person name="Blanco E."/>
            <person name="Bosak S.A."/>
            <person name="Bradley R.K."/>
            <person name="Brand A.D."/>
            <person name="Brent M.R."/>
            <person name="Brooks A.N."/>
            <person name="Brown R.H."/>
            <person name="Butlin R.K."/>
            <person name="Caggese C."/>
            <person name="Calvi B.R."/>
            <person name="Bernardo de Carvalho A."/>
            <person name="Caspi A."/>
            <person name="Castrezana S."/>
            <person name="Celniker S.E."/>
            <person name="Chang J.L."/>
            <person name="Chapple C."/>
            <person name="Chatterji S."/>
            <person name="Chinwalla A."/>
            <person name="Civetta A."/>
            <person name="Clifton S.W."/>
            <person name="Comeron J.M."/>
            <person name="Costello J.C."/>
            <person name="Coyne J.A."/>
            <person name="Daub J."/>
            <person name="David R.G."/>
            <person name="Delcher A.L."/>
            <person name="Delehaunty K."/>
            <person name="Do C.B."/>
            <person name="Ebling H."/>
            <person name="Edwards K."/>
            <person name="Eickbush T."/>
            <person name="Evans J.D."/>
            <person name="Filipski A."/>
            <person name="Findeiss S."/>
            <person name="Freyhult E."/>
            <person name="Fulton L."/>
            <person name="Fulton R."/>
            <person name="Garcia A.C."/>
            <person name="Gardiner A."/>
            <person name="Garfield D.A."/>
            <person name="Garvin B.E."/>
            <person name="Gibson G."/>
            <person name="Gilbert D."/>
            <person name="Gnerre S."/>
            <person name="Godfrey J."/>
            <person name="Good R."/>
            <person name="Gotea V."/>
            <person name="Gravely B."/>
            <person name="Greenberg A.J."/>
            <person name="Griffiths-Jones S."/>
            <person name="Gross S."/>
            <person name="Guigo R."/>
            <person name="Gustafson E.A."/>
            <person name="Haerty W."/>
            <person name="Hahn M.W."/>
            <person name="Halligan D.L."/>
            <person name="Halpern A.L."/>
            <person name="Halter G.M."/>
            <person name="Han M.V."/>
            <person name="Heger A."/>
            <person name="Hillier L."/>
            <person name="Hinrichs A.S."/>
            <person name="Holmes I."/>
            <person name="Hoskins R.A."/>
            <person name="Hubisz M.J."/>
            <person name="Hultmark D."/>
            <person name="Huntley M.A."/>
            <person name="Jaffe D.B."/>
            <person name="Jagadeeshan S."/>
            <person name="Jeck W.R."/>
            <person name="Johnson J."/>
            <person name="Jones C.D."/>
            <person name="Jordan W.C."/>
            <person name="Karpen G.H."/>
            <person name="Kataoka E."/>
            <person name="Keightley P.D."/>
            <person name="Kheradpour P."/>
            <person name="Kirkness E.F."/>
            <person name="Koerich L.B."/>
            <person name="Kristiansen K."/>
            <person name="Kudrna D."/>
            <person name="Kulathinal R.J."/>
            <person name="Kumar S."/>
            <person name="Kwok R."/>
            <person name="Lander E."/>
            <person name="Langley C.H."/>
            <person name="Lapoint R."/>
            <person name="Lazzaro B.P."/>
            <person name="Lee S.J."/>
            <person name="Levesque L."/>
            <person name="Li R."/>
            <person name="Lin C.F."/>
            <person name="Lin M.F."/>
            <person name="Lindblad-Toh K."/>
            <person name="Llopart A."/>
            <person name="Long M."/>
            <person name="Low L."/>
            <person name="Lozovsky E."/>
            <person name="Lu J."/>
            <person name="Luo M."/>
            <person name="Machado C.A."/>
            <person name="Makalowski W."/>
            <person name="Marzo M."/>
            <person name="Matsuda M."/>
            <person name="Matzkin L."/>
            <person name="McAllister B."/>
            <person name="McBride C.S."/>
            <person name="McKernan B."/>
            <person name="McKernan K."/>
            <person name="Mendez-Lago M."/>
            <person name="Minx P."/>
            <person name="Mollenhauer M.U."/>
            <person name="Montooth K."/>
            <person name="Mount S.M."/>
            <person name="Mu X."/>
            <person name="Myers E."/>
            <person name="Negre B."/>
            <person name="Newfeld S."/>
            <person name="Nielsen R."/>
            <person name="Noor M.A."/>
            <person name="O'Grady P."/>
            <person name="Pachter L."/>
            <person name="Papaceit M."/>
            <person name="Parisi M.J."/>
            <person name="Parisi M."/>
            <person name="Parts L."/>
            <person name="Pedersen J.S."/>
            <person name="Pesole G."/>
            <person name="Phillippy A.M."/>
            <person name="Ponting C.P."/>
            <person name="Pop M."/>
            <person name="Porcelli D."/>
            <person name="Powell J.R."/>
            <person name="Prohaska S."/>
            <person name="Pruitt K."/>
            <person name="Puig M."/>
            <person name="Quesneville H."/>
            <person name="Ram K.R."/>
            <person name="Rand D."/>
            <person name="Rasmussen M.D."/>
            <person name="Reed L.K."/>
            <person name="Reenan R."/>
            <person name="Reily A."/>
            <person name="Remington K.A."/>
            <person name="Rieger T.T."/>
            <person name="Ritchie M.G."/>
            <person name="Robin C."/>
            <person name="Rogers Y.H."/>
            <person name="Rohde C."/>
            <person name="Rozas J."/>
            <person name="Rubenfield M.J."/>
            <person name="Ruiz A."/>
            <person name="Russo S."/>
            <person name="Salzberg S.L."/>
            <person name="Sanchez-Gracia A."/>
            <person name="Saranga D.J."/>
            <person name="Sato H."/>
            <person name="Schaeffer S.W."/>
            <person name="Schatz M.C."/>
            <person name="Schlenke T."/>
            <person name="Schwartz R."/>
            <person name="Segarra C."/>
            <person name="Singh R.S."/>
            <person name="Sirot L."/>
            <person name="Sirota M."/>
            <person name="Sisneros N.B."/>
            <person name="Smith C.D."/>
            <person name="Smith T.F."/>
            <person name="Spieth J."/>
            <person name="Stage D.E."/>
            <person name="Stark A."/>
            <person name="Stephan W."/>
            <person name="Strausberg R.L."/>
            <person name="Strempel S."/>
            <person name="Sturgill D."/>
            <person name="Sutton G."/>
            <person name="Sutton G.G."/>
            <person name="Tao W."/>
            <person name="Teichmann S."/>
            <person name="Tobari Y.N."/>
            <person name="Tomimura Y."/>
            <person name="Tsolas J.M."/>
            <person name="Valente V.L."/>
            <person name="Venter E."/>
            <person name="Venter J.C."/>
            <person name="Vicario S."/>
            <person name="Vieira F.G."/>
            <person name="Vilella A.J."/>
            <person name="Villasante A."/>
            <person name="Walenz B."/>
            <person name="Wang J."/>
            <person name="Wasserman M."/>
            <person name="Watts T."/>
            <person name="Wilson D."/>
            <person name="Wilson R.K."/>
            <person name="Wing R.A."/>
            <person name="Wolfner M.F."/>
            <person name="Wong A."/>
            <person name="Wong G.K."/>
            <person name="Wu C.I."/>
            <person name="Wu G."/>
            <person name="Yamamoto D."/>
            <person name="Yang H.P."/>
            <person name="Yang S.P."/>
            <person name="Yorke J.A."/>
            <person name="Yoshida K."/>
            <person name="Zdobnov E."/>
            <person name="Zhang P."/>
            <person name="Zhang Y."/>
            <person name="Zimin A.V."/>
            <person name="Baldwin J."/>
            <person name="Abdouelleil A."/>
            <person name="Abdulkadir J."/>
            <person name="Abebe A."/>
            <person name="Abera B."/>
            <person name="Abreu J."/>
            <person name="Acer S.C."/>
            <person name="Aftuck L."/>
            <person name="Alexander A."/>
            <person name="An P."/>
            <person name="Anderson E."/>
            <person name="Anderson S."/>
            <person name="Arachi H."/>
            <person name="Azer M."/>
            <person name="Bachantsang P."/>
            <person name="Barry A."/>
            <person name="Bayul T."/>
            <person name="Berlin A."/>
            <person name="Bessette D."/>
            <person name="Bloom T."/>
            <person name="Blye J."/>
            <person name="Boguslavskiy L."/>
            <person name="Bonnet C."/>
            <person name="Boukhgalter B."/>
            <person name="Bourzgui I."/>
            <person name="Brown A."/>
            <person name="Cahill P."/>
            <person name="Channer S."/>
            <person name="Cheshatsang Y."/>
            <person name="Chuda L."/>
            <person name="Citroen M."/>
            <person name="Collymore A."/>
            <person name="Cooke P."/>
            <person name="Costello M."/>
            <person name="D'Aco K."/>
            <person name="Daza R."/>
            <person name="De Haan G."/>
            <person name="DeGray S."/>
            <person name="DeMaso C."/>
            <person name="Dhargay N."/>
            <person name="Dooley K."/>
            <person name="Dooley E."/>
            <person name="Doricent M."/>
            <person name="Dorje P."/>
            <person name="Dorjee K."/>
            <person name="Dupes A."/>
            <person name="Elong R."/>
            <person name="Falk J."/>
            <person name="Farina A."/>
            <person name="Faro S."/>
            <person name="Ferguson D."/>
            <person name="Fisher S."/>
            <person name="Foley C.D."/>
            <person name="Franke A."/>
            <person name="Friedrich D."/>
            <person name="Gadbois L."/>
            <person name="Gearin G."/>
            <person name="Gearin C.R."/>
            <person name="Giannoukos G."/>
            <person name="Goode T."/>
            <person name="Graham J."/>
            <person name="Grandbois E."/>
            <person name="Grewal S."/>
            <person name="Gyaltsen K."/>
            <person name="Hafez N."/>
            <person name="Hagos B."/>
            <person name="Hall J."/>
            <person name="Henson C."/>
            <person name="Hollinger A."/>
            <person name="Honan T."/>
            <person name="Huard M.D."/>
            <person name="Hughes L."/>
            <person name="Hurhula B."/>
            <person name="Husby M.E."/>
            <person name="Kamat A."/>
            <person name="Kanga B."/>
            <person name="Kashin S."/>
            <person name="Khazanovich D."/>
            <person name="Kisner P."/>
            <person name="Lance K."/>
            <person name="Lara M."/>
            <person name="Lee W."/>
            <person name="Lennon N."/>
            <person name="Letendre F."/>
            <person name="LeVine R."/>
            <person name="Lipovsky A."/>
            <person name="Liu X."/>
            <person name="Liu J."/>
            <person name="Liu S."/>
            <person name="Lokyitsang T."/>
            <person name="Lokyitsang Y."/>
            <person name="Lubonja R."/>
            <person name="Lui A."/>
            <person name="MacDonald P."/>
            <person name="Magnisalis V."/>
            <person name="Maru K."/>
            <person name="Matthews C."/>
            <person name="McCusker W."/>
            <person name="McDonough S."/>
            <person name="Mehta T."/>
            <person name="Meldrim J."/>
            <person name="Meneus L."/>
            <person name="Mihai O."/>
            <person name="Mihalev A."/>
            <person name="Mihova T."/>
            <person name="Mittelman R."/>
            <person name="Mlenga V."/>
            <person name="Montmayeur A."/>
            <person name="Mulrain L."/>
            <person name="Navidi A."/>
            <person name="Naylor J."/>
            <person name="Negash T."/>
            <person name="Nguyen T."/>
            <person name="Nguyen N."/>
            <person name="Nicol R."/>
            <person name="Norbu C."/>
            <person name="Norbu N."/>
            <person name="Novod N."/>
            <person name="O'Neill B."/>
            <person name="Osman S."/>
            <person name="Markiewicz E."/>
            <person name="Oyono O.L."/>
            <person name="Patti C."/>
            <person name="Phunkhang P."/>
            <person name="Pierre F."/>
            <person name="Priest M."/>
            <person name="Raghuraman S."/>
            <person name="Rege F."/>
            <person name="Reyes R."/>
            <person name="Rise C."/>
            <person name="Rogov P."/>
            <person name="Ross K."/>
            <person name="Ryan E."/>
            <person name="Settipalli S."/>
            <person name="Shea T."/>
            <person name="Sherpa N."/>
            <person name="Shi L."/>
            <person name="Shih D."/>
            <person name="Sparrow T."/>
            <person name="Spaulding J."/>
            <person name="Stalker J."/>
            <person name="Stange-Thomann N."/>
            <person name="Stavropoulos S."/>
            <person name="Stone C."/>
            <person name="Strader C."/>
            <person name="Tesfaye S."/>
            <person name="Thomson T."/>
            <person name="Thoulutsang Y."/>
            <person name="Thoulutsang D."/>
            <person name="Topham K."/>
            <person name="Topping I."/>
            <person name="Tsamla T."/>
            <person name="Vassiliev H."/>
            <person name="Vo A."/>
            <person name="Wangchuk T."/>
            <person name="Wangdi T."/>
            <person name="Weiand M."/>
            <person name="Wilkinson J."/>
            <person name="Wilson A."/>
            <person name="Yadav S."/>
            <person name="Young G."/>
            <person name="Yu Q."/>
            <person name="Zembek L."/>
            <person name="Zhong D."/>
            <person name="Zimmer A."/>
            <person name="Zwirko Z."/>
            <person name="Jaffe D.B."/>
            <person name="Alvarez P."/>
            <person name="Brockman W."/>
            <person name="Butler J."/>
            <person name="Chin C."/>
            <person name="Gnerre S."/>
            <person name="Grabherr M."/>
            <person name="Kleber M."/>
            <person name="Mauceli E."/>
            <person name="MacCallum I."/>
        </authorList>
    </citation>
    <scope>NUCLEOTIDE SEQUENCE [LARGE SCALE GENOMIC DNA]</scope>
    <source>
        <strain evidence="4">Tucson 15010-1051.87</strain>
    </source>
</reference>
<dbReference type="OMA" id="AGLGYMW"/>
<feature type="region of interest" description="Disordered" evidence="1">
    <location>
        <begin position="347"/>
        <end position="384"/>
    </location>
</feature>
<evidence type="ECO:0000256" key="1">
    <source>
        <dbReference type="SAM" id="MobiDB-lite"/>
    </source>
</evidence>
<name>B4M5Q5_DROVI</name>
<dbReference type="eggNOG" id="ENOG502T7WV">
    <property type="taxonomic scope" value="Eukaryota"/>
</dbReference>
<evidence type="ECO:0000313" key="3">
    <source>
        <dbReference type="EMBL" id="EDW58981.1"/>
    </source>
</evidence>
<dbReference type="AlphaFoldDB" id="B4M5Q5"/>
<accession>B4M5Q5</accession>
<dbReference type="PhylomeDB" id="B4M5Q5"/>
<dbReference type="OrthoDB" id="7977759at2759"/>